<reference evidence="1" key="1">
    <citation type="submission" date="2020-03" db="EMBL/GenBank/DDBJ databases">
        <title>The deep terrestrial virosphere.</title>
        <authorList>
            <person name="Holmfeldt K."/>
            <person name="Nilsson E."/>
            <person name="Simone D."/>
            <person name="Lopez-Fernandez M."/>
            <person name="Wu X."/>
            <person name="de Brujin I."/>
            <person name="Lundin D."/>
            <person name="Andersson A."/>
            <person name="Bertilsson S."/>
            <person name="Dopson M."/>
        </authorList>
    </citation>
    <scope>NUCLEOTIDE SEQUENCE</scope>
    <source>
        <strain evidence="1">MM415B00367</strain>
    </source>
</reference>
<dbReference type="AlphaFoldDB" id="A0A6M3J835"/>
<organism evidence="1">
    <name type="scientific">viral metagenome</name>
    <dbReference type="NCBI Taxonomy" id="1070528"/>
    <lineage>
        <taxon>unclassified sequences</taxon>
        <taxon>metagenomes</taxon>
        <taxon>organismal metagenomes</taxon>
    </lineage>
</organism>
<sequence>MTYALTAESNLTLGHALRGDATAATLYLEHPAQLVRVELDFEHEADKLAVRINMEHCRDTMRLQAGDPANAQHLREQIEAIANGTADTAATGAIGASQAKASEPFALGDQDESSIRTVVRHGGTRHLYCNATVTVHTSALSQRLDALVSTRAGTEHLHAGTPGELYVVLAQHIEAALNAA</sequence>
<protein>
    <submittedName>
        <fullName evidence="1">Uncharacterized protein</fullName>
    </submittedName>
</protein>
<accession>A0A6M3J835</accession>
<evidence type="ECO:0000313" key="1">
    <source>
        <dbReference type="EMBL" id="QJA66070.1"/>
    </source>
</evidence>
<gene>
    <name evidence="1" type="ORF">MM415B00367_0047</name>
</gene>
<dbReference type="EMBL" id="MT141548">
    <property type="protein sequence ID" value="QJA66070.1"/>
    <property type="molecule type" value="Genomic_DNA"/>
</dbReference>
<name>A0A6M3J835_9ZZZZ</name>
<proteinExistence type="predicted"/>